<dbReference type="EMBL" id="NUSQ01000194">
    <property type="protein sequence ID" value="PHD59142.1"/>
    <property type="molecule type" value="Genomic_DNA"/>
</dbReference>
<comment type="caution">
    <text evidence="1">The sequence shown here is derived from an EMBL/GenBank/DDBJ whole genome shotgun (WGS) entry which is preliminary data.</text>
</comment>
<organism evidence="1 2">
    <name type="scientific">Bacillus toyonensis</name>
    <dbReference type="NCBI Taxonomy" id="155322"/>
    <lineage>
        <taxon>Bacteria</taxon>
        <taxon>Bacillati</taxon>
        <taxon>Bacillota</taxon>
        <taxon>Bacilli</taxon>
        <taxon>Bacillales</taxon>
        <taxon>Bacillaceae</taxon>
        <taxon>Bacillus</taxon>
        <taxon>Bacillus cereus group</taxon>
    </lineage>
</organism>
<evidence type="ECO:0000313" key="1">
    <source>
        <dbReference type="EMBL" id="PHD59142.1"/>
    </source>
</evidence>
<name>A0A2C4Q3X2_9BACI</name>
<evidence type="ECO:0000313" key="2">
    <source>
        <dbReference type="Proteomes" id="UP000225997"/>
    </source>
</evidence>
<accession>A0A2C4Q3X2</accession>
<dbReference type="Proteomes" id="UP000225997">
    <property type="component" value="Unassembled WGS sequence"/>
</dbReference>
<sequence length="66" mass="8310">MKRNNKIRISERTQLILIFLSVVIIMMMFIYNVYNNLFAKDGETKWIEREREERRIQREEWLKDME</sequence>
<gene>
    <name evidence="1" type="ORF">COF40_28280</name>
</gene>
<reference evidence="1 2" key="1">
    <citation type="submission" date="2017-09" db="EMBL/GenBank/DDBJ databases">
        <title>Large-scale bioinformatics analysis of Bacillus genomes uncovers conserved roles of natural products in bacterial physiology.</title>
        <authorList>
            <consortium name="Agbiome Team Llc"/>
            <person name="Bleich R.M."/>
            <person name="Grubbs K.J."/>
            <person name="Santa Maria K.C."/>
            <person name="Allen S.E."/>
            <person name="Farag S."/>
            <person name="Shank E.A."/>
            <person name="Bowers A."/>
        </authorList>
    </citation>
    <scope>NUCLEOTIDE SEQUENCE [LARGE SCALE GENOMIC DNA]</scope>
    <source>
        <strain evidence="1 2">AFS044250</strain>
    </source>
</reference>
<dbReference type="AlphaFoldDB" id="A0A2C4Q3X2"/>
<protein>
    <submittedName>
        <fullName evidence="1">Uncharacterized protein</fullName>
    </submittedName>
</protein>
<proteinExistence type="predicted"/>